<keyword evidence="4 6" id="KW-1133">Transmembrane helix</keyword>
<dbReference type="PANTHER" id="PTHR22950:SF224">
    <property type="entry name" value="VACUOLAR AMINO ACID TRANSPORTER 7"/>
    <property type="match status" value="1"/>
</dbReference>
<keyword evidence="3 6" id="KW-0812">Transmembrane</keyword>
<feature type="transmembrane region" description="Helical" evidence="6">
    <location>
        <begin position="356"/>
        <end position="378"/>
    </location>
</feature>
<dbReference type="GO" id="GO:0015194">
    <property type="term" value="F:L-serine transmembrane transporter activity"/>
    <property type="evidence" value="ECO:0007669"/>
    <property type="project" value="TreeGrafter"/>
</dbReference>
<accession>W6MRM0</accession>
<dbReference type="GO" id="GO:0061459">
    <property type="term" value="F:L-arginine transmembrane transporter activity"/>
    <property type="evidence" value="ECO:0007669"/>
    <property type="project" value="TreeGrafter"/>
</dbReference>
<dbReference type="GO" id="GO:0005313">
    <property type="term" value="F:L-glutamate transmembrane transporter activity"/>
    <property type="evidence" value="ECO:0007669"/>
    <property type="project" value="TreeGrafter"/>
</dbReference>
<dbReference type="GO" id="GO:0005290">
    <property type="term" value="F:L-histidine transmembrane transporter activity"/>
    <property type="evidence" value="ECO:0007669"/>
    <property type="project" value="TreeGrafter"/>
</dbReference>
<evidence type="ECO:0000256" key="2">
    <source>
        <dbReference type="ARBA" id="ARBA00008066"/>
    </source>
</evidence>
<name>W6MRM0_9ASCO</name>
<dbReference type="GO" id="GO:0043937">
    <property type="term" value="P:regulation of sporulation"/>
    <property type="evidence" value="ECO:0007669"/>
    <property type="project" value="EnsemblFungi"/>
</dbReference>
<protein>
    <recommendedName>
        <fullName evidence="7">Amino acid transporter transmembrane domain-containing protein</fullName>
    </recommendedName>
</protein>
<evidence type="ECO:0000259" key="7">
    <source>
        <dbReference type="Pfam" id="PF01490"/>
    </source>
</evidence>
<dbReference type="GO" id="GO:0015189">
    <property type="term" value="F:L-lysine transmembrane transporter activity"/>
    <property type="evidence" value="ECO:0007669"/>
    <property type="project" value="TreeGrafter"/>
</dbReference>
<dbReference type="STRING" id="1382522.W6MRM0"/>
<dbReference type="Proteomes" id="UP000019384">
    <property type="component" value="Unassembled WGS sequence"/>
</dbReference>
<evidence type="ECO:0000256" key="1">
    <source>
        <dbReference type="ARBA" id="ARBA00004141"/>
    </source>
</evidence>
<dbReference type="Pfam" id="PF01490">
    <property type="entry name" value="Aa_trans"/>
    <property type="match status" value="1"/>
</dbReference>
<comment type="similarity">
    <text evidence="2">Belongs to the amino acid/polyamine transporter 2 family.</text>
</comment>
<dbReference type="PANTHER" id="PTHR22950">
    <property type="entry name" value="AMINO ACID TRANSPORTER"/>
    <property type="match status" value="1"/>
</dbReference>
<feature type="transmembrane region" description="Helical" evidence="6">
    <location>
        <begin position="332"/>
        <end position="350"/>
    </location>
</feature>
<feature type="transmembrane region" description="Helical" evidence="6">
    <location>
        <begin position="12"/>
        <end position="29"/>
    </location>
</feature>
<sequence>MIGASVNSSVVNLLNTIIGAGLLAIPYAIRTDGVVLGVLIVILSGIASGLGLVLQVLSSKFLPRGGSNFFTVCSITYPQLSVVFDIAIAIQCFGVGLSYIVLTGDLMPSIVEIDSFTHGQARVFWILLSLVIVLPLCYLRRLDSLKYASVVALVAIGYIVFIVYLYFFIGLPSGFQNVPNRGNISLWRPEGFKAIFSTFSIIVFAFTGHQNMYSIINELESPTLYRLHKIIIASISVAMALFVSVGLMGYFPFGDAITGNIILMYENTRAVWFAKLLLVLMVLISFPLMFHPCRISINNIAYWVETKWKTASDEAVPLLPGTATNPLGEKRFLILTTAILIASYVIAISLKSFELILSLVGATGSTAISFILPGLFGYKLINSTDPVLVKALEDNYPEYDARIFKSSKLRTLSLVLTVWGIISMFICLYASLFI</sequence>
<feature type="transmembrane region" description="Helical" evidence="6">
    <location>
        <begin position="271"/>
        <end position="290"/>
    </location>
</feature>
<dbReference type="HOGENOM" id="CLU_009020_1_1_1"/>
<dbReference type="OrthoDB" id="438545at2759"/>
<keyword evidence="9" id="KW-1185">Reference proteome</keyword>
<evidence type="ECO:0000256" key="4">
    <source>
        <dbReference type="ARBA" id="ARBA00022989"/>
    </source>
</evidence>
<feature type="transmembrane region" description="Helical" evidence="6">
    <location>
        <begin position="35"/>
        <end position="57"/>
    </location>
</feature>
<dbReference type="GeneID" id="34522786"/>
<feature type="transmembrane region" description="Helical" evidence="6">
    <location>
        <begin position="191"/>
        <end position="209"/>
    </location>
</feature>
<dbReference type="GO" id="GO:0000329">
    <property type="term" value="C:fungal-type vacuole membrane"/>
    <property type="evidence" value="ECO:0007669"/>
    <property type="project" value="TreeGrafter"/>
</dbReference>
<dbReference type="GO" id="GO:0005302">
    <property type="term" value="F:L-tyrosine transmembrane transporter activity"/>
    <property type="evidence" value="ECO:0007669"/>
    <property type="project" value="TreeGrafter"/>
</dbReference>
<comment type="subcellular location">
    <subcellularLocation>
        <location evidence="1">Membrane</location>
        <topology evidence="1">Multi-pass membrane protein</topology>
    </subcellularLocation>
</comment>
<keyword evidence="5 6" id="KW-0472">Membrane</keyword>
<evidence type="ECO:0000256" key="6">
    <source>
        <dbReference type="SAM" id="Phobius"/>
    </source>
</evidence>
<evidence type="ECO:0000313" key="8">
    <source>
        <dbReference type="EMBL" id="CDK29411.1"/>
    </source>
</evidence>
<dbReference type="EMBL" id="HG793130">
    <property type="protein sequence ID" value="CDK29411.1"/>
    <property type="molecule type" value="Genomic_DNA"/>
</dbReference>
<feature type="domain" description="Amino acid transporter transmembrane" evidence="7">
    <location>
        <begin position="4"/>
        <end position="384"/>
    </location>
</feature>
<dbReference type="InterPro" id="IPR013057">
    <property type="entry name" value="AA_transpt_TM"/>
</dbReference>
<dbReference type="RefSeq" id="XP_022461398.1">
    <property type="nucleotide sequence ID" value="XM_022600592.1"/>
</dbReference>
<feature type="transmembrane region" description="Helical" evidence="6">
    <location>
        <begin position="230"/>
        <end position="251"/>
    </location>
</feature>
<dbReference type="GO" id="GO:0005886">
    <property type="term" value="C:plasma membrane"/>
    <property type="evidence" value="ECO:0007669"/>
    <property type="project" value="EnsemblFungi"/>
</dbReference>
<feature type="transmembrane region" description="Helical" evidence="6">
    <location>
        <begin position="412"/>
        <end position="432"/>
    </location>
</feature>
<reference evidence="8" key="1">
    <citation type="submission" date="2013-12" db="EMBL/GenBank/DDBJ databases">
        <authorList>
            <person name="Genoscope - CEA"/>
        </authorList>
    </citation>
    <scope>NUCLEOTIDE SEQUENCE</scope>
    <source>
        <strain evidence="8">CBS 1993</strain>
    </source>
</reference>
<proteinExistence type="inferred from homology"/>
<feature type="transmembrane region" description="Helical" evidence="6">
    <location>
        <begin position="69"/>
        <end position="102"/>
    </location>
</feature>
<evidence type="ECO:0000313" key="9">
    <source>
        <dbReference type="Proteomes" id="UP000019384"/>
    </source>
</evidence>
<gene>
    <name evidence="8" type="ORF">KUCA_T00005399001</name>
</gene>
<feature type="transmembrane region" description="Helical" evidence="6">
    <location>
        <begin position="151"/>
        <end position="171"/>
    </location>
</feature>
<organism evidence="8 9">
    <name type="scientific">Kuraishia capsulata CBS 1993</name>
    <dbReference type="NCBI Taxonomy" id="1382522"/>
    <lineage>
        <taxon>Eukaryota</taxon>
        <taxon>Fungi</taxon>
        <taxon>Dikarya</taxon>
        <taxon>Ascomycota</taxon>
        <taxon>Saccharomycotina</taxon>
        <taxon>Pichiomycetes</taxon>
        <taxon>Pichiales</taxon>
        <taxon>Pichiaceae</taxon>
        <taxon>Kuraishia</taxon>
    </lineage>
</organism>
<dbReference type="AlphaFoldDB" id="W6MRM0"/>
<evidence type="ECO:0000256" key="5">
    <source>
        <dbReference type="ARBA" id="ARBA00023136"/>
    </source>
</evidence>
<reference evidence="8" key="2">
    <citation type="submission" date="2014-02" db="EMBL/GenBank/DDBJ databases">
        <title>Complete DNA sequence of /Kuraishia capsulata/ illustrates novel genomic features among budding yeasts (/Saccharomycotina/).</title>
        <authorList>
            <person name="Morales L."/>
            <person name="Noel B."/>
            <person name="Porcel B."/>
            <person name="Marcet-Houben M."/>
            <person name="Hullo M-F."/>
            <person name="Sacerdot C."/>
            <person name="Tekaia F."/>
            <person name="Leh-Louis V."/>
            <person name="Despons L."/>
            <person name="Khanna V."/>
            <person name="Aury J-M."/>
            <person name="Barbe V."/>
            <person name="Couloux A."/>
            <person name="Labadie K."/>
            <person name="Pelletier E."/>
            <person name="Souciet J-L."/>
            <person name="Boekhout T."/>
            <person name="Gabaldon T."/>
            <person name="Wincker P."/>
            <person name="Dujon B."/>
        </authorList>
    </citation>
    <scope>NUCLEOTIDE SEQUENCE</scope>
    <source>
        <strain evidence="8">CBS 1993</strain>
    </source>
</reference>
<evidence type="ECO:0000256" key="3">
    <source>
        <dbReference type="ARBA" id="ARBA00022692"/>
    </source>
</evidence>
<feature type="transmembrane region" description="Helical" evidence="6">
    <location>
        <begin position="122"/>
        <end position="139"/>
    </location>
</feature>